<feature type="repeat" description="NHL" evidence="2">
    <location>
        <begin position="153"/>
        <end position="183"/>
    </location>
</feature>
<dbReference type="Gene3D" id="2.120.10.30">
    <property type="entry name" value="TolB, C-terminal domain"/>
    <property type="match status" value="3"/>
</dbReference>
<dbReference type="AlphaFoldDB" id="A0A495VZB7"/>
<evidence type="ECO:0000259" key="3">
    <source>
        <dbReference type="Pfam" id="PF14200"/>
    </source>
</evidence>
<dbReference type="InterPro" id="IPR000772">
    <property type="entry name" value="Ricin_B_lectin"/>
</dbReference>
<dbReference type="Pfam" id="PF01436">
    <property type="entry name" value="NHL"/>
    <property type="match status" value="4"/>
</dbReference>
<dbReference type="Pfam" id="PF25021">
    <property type="entry name" value="TEN_NHL"/>
    <property type="match status" value="2"/>
</dbReference>
<dbReference type="PANTHER" id="PTHR46388:SF2">
    <property type="entry name" value="NHL REPEAT-CONTAINING PROTEIN 2"/>
    <property type="match status" value="1"/>
</dbReference>
<dbReference type="InterPro" id="IPR056822">
    <property type="entry name" value="TEN_NHL"/>
</dbReference>
<feature type="domain" description="Teneurin NHL" evidence="4">
    <location>
        <begin position="253"/>
        <end position="305"/>
    </location>
</feature>
<dbReference type="Pfam" id="PF14200">
    <property type="entry name" value="RicinB_lectin_2"/>
    <property type="match status" value="1"/>
</dbReference>
<evidence type="ECO:0000313" key="5">
    <source>
        <dbReference type="EMBL" id="RKT54564.1"/>
    </source>
</evidence>
<dbReference type="InterPro" id="IPR011042">
    <property type="entry name" value="6-blade_b-propeller_TolB-like"/>
</dbReference>
<dbReference type="OrthoDB" id="9762443at2"/>
<keyword evidence="6" id="KW-1185">Reference proteome</keyword>
<dbReference type="InterPro" id="IPR001258">
    <property type="entry name" value="NHL_repeat"/>
</dbReference>
<feature type="domain" description="Ricin B lectin" evidence="3">
    <location>
        <begin position="396"/>
        <end position="484"/>
    </location>
</feature>
<evidence type="ECO:0000256" key="1">
    <source>
        <dbReference type="ARBA" id="ARBA00022737"/>
    </source>
</evidence>
<name>A0A495VZB7_9PSEU</name>
<dbReference type="EMBL" id="RBXO01000001">
    <property type="protein sequence ID" value="RKT54564.1"/>
    <property type="molecule type" value="Genomic_DNA"/>
</dbReference>
<sequence length="508" mass="51951">MSTVHAATTDTPTTASSITTVAGTGTAAFGGDDGPATTARLNTPRGLAADRAGTLYLADTDNHRIRRITPNGTITTVAGTGAGGFGGDHGPATAARLNWPIAVAVDSTGALYIADYANHRVRKVAPDGTITTVAGTGTAGYGGDNGPATAAALKSPMGVALDSAGALYIADRDNHRVRKVTADGRITTVAGTGAAGFGGDDGPATAAALKSPTRVALDSAGTLYLADSGNHRLRKVTPDGTITTVAGTGTAGSSGDNGPAANATLNNPFGIAVDHDGTLYLADFDNHRVRRITPDGTITTVAGTGTAGSSGDNGPATAAQLKNPQDVALDSAGALYLAEAHNHRVRRVVTARVTGLPASGAVVSWTNVRSKLRMAVFRESTKDGAEVHQSLPAARDHQRWRLTLVGQDGGDALYTIQNARSGKVLEIDEARTADGAVVVQRAYAGAGARHQQWKLIPVDPGADAPRVFRIVNRNSGLSLRVETNAQGVVRQSGAAGDDEKRQWRMVPA</sequence>
<organism evidence="5 6">
    <name type="scientific">Saccharothrix australiensis</name>
    <dbReference type="NCBI Taxonomy" id="2072"/>
    <lineage>
        <taxon>Bacteria</taxon>
        <taxon>Bacillati</taxon>
        <taxon>Actinomycetota</taxon>
        <taxon>Actinomycetes</taxon>
        <taxon>Pseudonocardiales</taxon>
        <taxon>Pseudonocardiaceae</taxon>
        <taxon>Saccharothrix</taxon>
    </lineage>
</organism>
<accession>A0A495VZB7</accession>
<dbReference type="InterPro" id="IPR035992">
    <property type="entry name" value="Ricin_B-like_lectins"/>
</dbReference>
<protein>
    <submittedName>
        <fullName evidence="5">Sugar lactone lactonase YvrE</fullName>
    </submittedName>
</protein>
<dbReference type="CDD" id="cd14953">
    <property type="entry name" value="NHL_like_1"/>
    <property type="match status" value="1"/>
</dbReference>
<dbReference type="PROSITE" id="PS51125">
    <property type="entry name" value="NHL"/>
    <property type="match status" value="2"/>
</dbReference>
<proteinExistence type="predicted"/>
<dbReference type="Gene3D" id="2.80.10.50">
    <property type="match status" value="1"/>
</dbReference>
<keyword evidence="1" id="KW-0677">Repeat</keyword>
<feature type="domain" description="Teneurin NHL" evidence="4">
    <location>
        <begin position="30"/>
        <end position="80"/>
    </location>
</feature>
<dbReference type="RefSeq" id="WP_121006286.1">
    <property type="nucleotide sequence ID" value="NZ_RBXO01000001.1"/>
</dbReference>
<evidence type="ECO:0000256" key="2">
    <source>
        <dbReference type="PROSITE-ProRule" id="PRU00504"/>
    </source>
</evidence>
<reference evidence="5 6" key="1">
    <citation type="submission" date="2018-10" db="EMBL/GenBank/DDBJ databases">
        <title>Sequencing the genomes of 1000 actinobacteria strains.</title>
        <authorList>
            <person name="Klenk H.-P."/>
        </authorList>
    </citation>
    <scope>NUCLEOTIDE SEQUENCE [LARGE SCALE GENOMIC DNA]</scope>
    <source>
        <strain evidence="5 6">DSM 43800</strain>
    </source>
</reference>
<evidence type="ECO:0000259" key="4">
    <source>
        <dbReference type="Pfam" id="PF25021"/>
    </source>
</evidence>
<dbReference type="PANTHER" id="PTHR46388">
    <property type="entry name" value="NHL REPEAT-CONTAINING PROTEIN 2"/>
    <property type="match status" value="1"/>
</dbReference>
<feature type="repeat" description="NHL" evidence="2">
    <location>
        <begin position="84"/>
        <end position="127"/>
    </location>
</feature>
<evidence type="ECO:0000313" key="6">
    <source>
        <dbReference type="Proteomes" id="UP000282084"/>
    </source>
</evidence>
<dbReference type="CDD" id="cd00161">
    <property type="entry name" value="beta-trefoil_Ricin-like"/>
    <property type="match status" value="1"/>
</dbReference>
<comment type="caution">
    <text evidence="5">The sequence shown here is derived from an EMBL/GenBank/DDBJ whole genome shotgun (WGS) entry which is preliminary data.</text>
</comment>
<dbReference type="Proteomes" id="UP000282084">
    <property type="component" value="Unassembled WGS sequence"/>
</dbReference>
<dbReference type="SUPFAM" id="SSF101898">
    <property type="entry name" value="NHL repeat"/>
    <property type="match status" value="1"/>
</dbReference>
<dbReference type="PROSITE" id="PS50231">
    <property type="entry name" value="RICIN_B_LECTIN"/>
    <property type="match status" value="1"/>
</dbReference>
<gene>
    <name evidence="5" type="ORF">C8E97_3208</name>
</gene>
<dbReference type="SUPFAM" id="SSF50370">
    <property type="entry name" value="Ricin B-like lectins"/>
    <property type="match status" value="1"/>
</dbReference>